<dbReference type="AlphaFoldDB" id="A0A316DWG4"/>
<feature type="signal peptide" evidence="1">
    <location>
        <begin position="1"/>
        <end position="24"/>
    </location>
</feature>
<dbReference type="Proteomes" id="UP000245489">
    <property type="component" value="Unassembled WGS sequence"/>
</dbReference>
<reference evidence="2 3" key="1">
    <citation type="submission" date="2018-05" db="EMBL/GenBank/DDBJ databases">
        <title>Genomic Encyclopedia of Archaeal and Bacterial Type Strains, Phase II (KMG-II): from individual species to whole genera.</title>
        <authorList>
            <person name="Goeker M."/>
        </authorList>
    </citation>
    <scope>NUCLEOTIDE SEQUENCE [LARGE SCALE GENOMIC DNA]</scope>
    <source>
        <strain evidence="2 3">DSM 22214</strain>
    </source>
</reference>
<dbReference type="OrthoDB" id="9759695at2"/>
<protein>
    <recommendedName>
        <fullName evidence="4">DUF4468 domain-containing protein</fullName>
    </recommendedName>
</protein>
<feature type="chain" id="PRO_5016358596" description="DUF4468 domain-containing protein" evidence="1">
    <location>
        <begin position="25"/>
        <end position="230"/>
    </location>
</feature>
<dbReference type="PROSITE" id="PS51257">
    <property type="entry name" value="PROKAR_LIPOPROTEIN"/>
    <property type="match status" value="1"/>
</dbReference>
<evidence type="ECO:0000256" key="1">
    <source>
        <dbReference type="SAM" id="SignalP"/>
    </source>
</evidence>
<gene>
    <name evidence="2" type="ORF">LV89_03531</name>
</gene>
<accession>A0A316DWG4</accession>
<evidence type="ECO:0000313" key="2">
    <source>
        <dbReference type="EMBL" id="PWK22146.1"/>
    </source>
</evidence>
<name>A0A316DWG4_9BACT</name>
<evidence type="ECO:0000313" key="3">
    <source>
        <dbReference type="Proteomes" id="UP000245489"/>
    </source>
</evidence>
<keyword evidence="3" id="KW-1185">Reference proteome</keyword>
<keyword evidence="1" id="KW-0732">Signal</keyword>
<comment type="caution">
    <text evidence="2">The sequence shown here is derived from an EMBL/GenBank/DDBJ whole genome shotgun (WGS) entry which is preliminary data.</text>
</comment>
<dbReference type="RefSeq" id="WP_109744222.1">
    <property type="nucleotide sequence ID" value="NZ_QGGO01000021.1"/>
</dbReference>
<dbReference type="EMBL" id="QGGO01000021">
    <property type="protein sequence ID" value="PWK22146.1"/>
    <property type="molecule type" value="Genomic_DNA"/>
</dbReference>
<evidence type="ECO:0008006" key="4">
    <source>
        <dbReference type="Google" id="ProtNLM"/>
    </source>
</evidence>
<proteinExistence type="predicted"/>
<organism evidence="2 3">
    <name type="scientific">Arcicella aurantiaca</name>
    <dbReference type="NCBI Taxonomy" id="591202"/>
    <lineage>
        <taxon>Bacteria</taxon>
        <taxon>Pseudomonadati</taxon>
        <taxon>Bacteroidota</taxon>
        <taxon>Cytophagia</taxon>
        <taxon>Cytophagales</taxon>
        <taxon>Flectobacillaceae</taxon>
        <taxon>Arcicella</taxon>
    </lineage>
</organism>
<sequence>MKNLFSKLSLIAVLLAVFFTSCQKEDVSALTEGDKPSAARKADILAEPTFYNVIYNPDNGDVTVDQYLKRARKNLIPQLGSASVLMKNLDSWANSKPSAVRPDALAFVSDINNPAYWPVRVNFNGKQCVVFRGGSSFVPRDPSTPTGTDGDYRINSANGLVRTEYGLSLELDYNKPYISGNGYKITYLPSSLKIIQRGVRPDHFEIVSTQEISVTQYKSLLSQIQSAAAQ</sequence>